<dbReference type="InterPro" id="IPR000631">
    <property type="entry name" value="CARKD"/>
</dbReference>
<keyword evidence="22" id="KW-0808">Transferase</keyword>
<feature type="binding site" evidence="17">
    <location>
        <position position="376"/>
    </location>
    <ligand>
        <name>(6S)-NADPHX</name>
        <dbReference type="ChEBI" id="CHEBI:64076"/>
    </ligand>
</feature>
<keyword evidence="9 18" id="KW-0630">Potassium</keyword>
<keyword evidence="12 17" id="KW-0456">Lyase</keyword>
<keyword evidence="8 17" id="KW-0521">NADP</keyword>
<dbReference type="HAMAP" id="MF_01965">
    <property type="entry name" value="NADHX_dehydratase"/>
    <property type="match status" value="1"/>
</dbReference>
<comment type="catalytic activity">
    <reaction evidence="15 17 19">
        <text>(6S)-NADHX + ADP = AMP + phosphate + NADH + H(+)</text>
        <dbReference type="Rhea" id="RHEA:32223"/>
        <dbReference type="ChEBI" id="CHEBI:15378"/>
        <dbReference type="ChEBI" id="CHEBI:43474"/>
        <dbReference type="ChEBI" id="CHEBI:57945"/>
        <dbReference type="ChEBI" id="CHEBI:64074"/>
        <dbReference type="ChEBI" id="CHEBI:456215"/>
        <dbReference type="ChEBI" id="CHEBI:456216"/>
        <dbReference type="EC" id="4.2.1.136"/>
    </reaction>
</comment>
<dbReference type="PROSITE" id="PS51383">
    <property type="entry name" value="YJEF_C_3"/>
    <property type="match status" value="1"/>
</dbReference>
<comment type="similarity">
    <text evidence="17">Belongs to the NnrD/CARKD family.</text>
</comment>
<evidence type="ECO:0000256" key="16">
    <source>
        <dbReference type="ARBA" id="ARBA00049209"/>
    </source>
</evidence>
<dbReference type="InterPro" id="IPR004443">
    <property type="entry name" value="YjeF_N_dom"/>
</dbReference>
<keyword evidence="7 17" id="KW-0067">ATP-binding</keyword>
<comment type="function">
    <text evidence="18">Catalyzes the epimerization of the S- and R-forms of NAD(P)HX, a damaged form of NAD(P)H that is a result of enzymatic or heat-dependent hydration. This is a prerequisite for the S-specific NAD(P)H-hydrate dehydratase to allow the repair of both epimers of NAD(P)HX.</text>
</comment>
<evidence type="ECO:0000256" key="7">
    <source>
        <dbReference type="ARBA" id="ARBA00022840"/>
    </source>
</evidence>
<dbReference type="CDD" id="cd01171">
    <property type="entry name" value="YXKO-related"/>
    <property type="match status" value="1"/>
</dbReference>
<comment type="function">
    <text evidence="14 19">Bifunctional enzyme that catalyzes the epimerization of the S- and R-forms of NAD(P)HX and the dehydration of the S-form of NAD(P)HX at the expense of ADP, which is converted to AMP. This allows the repair of both epimers of NAD(P)HX, a damaged form of NAD(P)H that is a result of enzymatic or heat-dependent hydration.</text>
</comment>
<feature type="domain" description="YjeF C-terminal" evidence="20">
    <location>
        <begin position="219"/>
        <end position="497"/>
    </location>
</feature>
<dbReference type="OrthoDB" id="9806925at2"/>
<dbReference type="GO" id="GO:0052856">
    <property type="term" value="F:NAD(P)HX epimerase activity"/>
    <property type="evidence" value="ECO:0007669"/>
    <property type="project" value="UniProtKB-UniRule"/>
</dbReference>
<dbReference type="PANTHER" id="PTHR12592">
    <property type="entry name" value="ATP-DEPENDENT (S)-NAD(P)H-HYDRATE DEHYDRATASE FAMILY MEMBER"/>
    <property type="match status" value="1"/>
</dbReference>
<dbReference type="GO" id="GO:0052855">
    <property type="term" value="F:ADP-dependent NAD(P)H-hydrate dehydratase activity"/>
    <property type="evidence" value="ECO:0007669"/>
    <property type="project" value="UniProtKB-UniRule"/>
</dbReference>
<evidence type="ECO:0000259" key="20">
    <source>
        <dbReference type="PROSITE" id="PS51383"/>
    </source>
</evidence>
<keyword evidence="5 18" id="KW-0479">Metal-binding</keyword>
<dbReference type="EMBL" id="QGGG01000002">
    <property type="protein sequence ID" value="PWJ85630.1"/>
    <property type="molecule type" value="Genomic_DNA"/>
</dbReference>
<evidence type="ECO:0000313" key="23">
    <source>
        <dbReference type="Proteomes" id="UP000245396"/>
    </source>
</evidence>
<evidence type="ECO:0000259" key="21">
    <source>
        <dbReference type="PROSITE" id="PS51385"/>
    </source>
</evidence>
<comment type="cofactor">
    <cofactor evidence="18 19">
        <name>K(+)</name>
        <dbReference type="ChEBI" id="CHEBI:29103"/>
    </cofactor>
    <text evidence="18 19">Binds 1 potassium ion per subunit.</text>
</comment>
<comment type="caution">
    <text evidence="18">Lacks conserved residue(s) required for the propagation of feature annotation.</text>
</comment>
<feature type="binding site" evidence="18">
    <location>
        <begin position="59"/>
        <end position="63"/>
    </location>
    <ligand>
        <name>(6S)-NADPHX</name>
        <dbReference type="ChEBI" id="CHEBI:64076"/>
    </ligand>
</feature>
<evidence type="ECO:0000256" key="13">
    <source>
        <dbReference type="ARBA" id="ARBA00023268"/>
    </source>
</evidence>
<dbReference type="PROSITE" id="PS51385">
    <property type="entry name" value="YJEF_N"/>
    <property type="match status" value="1"/>
</dbReference>
<dbReference type="GO" id="GO:0046496">
    <property type="term" value="P:nicotinamide nucleotide metabolic process"/>
    <property type="evidence" value="ECO:0007669"/>
    <property type="project" value="UniProtKB-UniRule"/>
</dbReference>
<comment type="catalytic activity">
    <reaction evidence="1 18 19">
        <text>(6R)-NADHX = (6S)-NADHX</text>
        <dbReference type="Rhea" id="RHEA:32215"/>
        <dbReference type="ChEBI" id="CHEBI:64074"/>
        <dbReference type="ChEBI" id="CHEBI:64075"/>
        <dbReference type="EC" id="5.1.99.6"/>
    </reaction>
</comment>
<evidence type="ECO:0000256" key="12">
    <source>
        <dbReference type="ARBA" id="ARBA00023239"/>
    </source>
</evidence>
<feature type="binding site" evidence="18">
    <location>
        <position position="155"/>
    </location>
    <ligand>
        <name>K(+)</name>
        <dbReference type="ChEBI" id="CHEBI:29103"/>
    </ligand>
</feature>
<evidence type="ECO:0000256" key="5">
    <source>
        <dbReference type="ARBA" id="ARBA00022723"/>
    </source>
</evidence>
<comment type="function">
    <text evidence="17">Catalyzes the dehydration of the S-form of NAD(P)HX at the expense of ADP, which is converted to AMP. Together with NAD(P)HX epimerase, which catalyzes the epimerization of the S- and R-forms, the enzyme allows the repair of both epimers of NAD(P)HX, a damaged form of NAD(P)H that is a result of enzymatic or heat-dependent hydration.</text>
</comment>
<evidence type="ECO:0000256" key="2">
    <source>
        <dbReference type="ARBA" id="ARBA00000909"/>
    </source>
</evidence>
<dbReference type="InterPro" id="IPR036652">
    <property type="entry name" value="YjeF_N_dom_sf"/>
</dbReference>
<comment type="similarity">
    <text evidence="3 19">In the N-terminal section; belongs to the NnrE/AIBP family.</text>
</comment>
<name>A0A316C7C3_PSESE</name>
<evidence type="ECO:0000256" key="15">
    <source>
        <dbReference type="ARBA" id="ARBA00048238"/>
    </source>
</evidence>
<dbReference type="AlphaFoldDB" id="A0A316C7C3"/>
<keyword evidence="6 17" id="KW-0547">Nucleotide-binding</keyword>
<evidence type="ECO:0000256" key="10">
    <source>
        <dbReference type="ARBA" id="ARBA00023027"/>
    </source>
</evidence>
<feature type="binding site" evidence="17">
    <location>
        <position position="442"/>
    </location>
    <ligand>
        <name>AMP</name>
        <dbReference type="ChEBI" id="CHEBI:456215"/>
    </ligand>
</feature>
<dbReference type="EC" id="4.2.1.136" evidence="19"/>
<evidence type="ECO:0000256" key="4">
    <source>
        <dbReference type="ARBA" id="ARBA00009524"/>
    </source>
</evidence>
<sequence>MPYEILTPKEMAQADSLAMKRGPFDGYGLMCNAGAAIAALILERFPGLARVDVLCGPGNNGGDGYVVARLLAQAGVDVSVWAEGTPRAGGDAARAASDCPIVPRPLAEFSPVPGSVIVDALYGAGLSKPLSSMAARAARLVAGQGVPVVAVDLPSGVSGESGQPLGDAFAAALTVTFARKKPGHLLQPGRRLCGDVVVANIGITDAVIAEIGACAFENAPELWLEDFPISHVDTYKYRRGHVGVFSGEPSTTGAARLAAMAAARSGAGAVTVLSPTRSLAVNGAHLTSIMLRKADTLDEVLAFLDARKPKTLVFGPGLGPEPEVGNFLLDLLEAIGRAPESMVIDADGITSTALQAETFFRALERQGAPQTIITPHEGEFHRMFKSIGEDSNLSKLEKARRAAAVANAVIVYKGPDTVIASPDGRAAINENGTPLLATAGSGDVLSGICAGLLAQGMAAFEAACAAVWMHAAAATHFGPGLIAEDLPEALRPVLRDIFARRGA</sequence>
<dbReference type="SUPFAM" id="SSF64153">
    <property type="entry name" value="YjeF N-terminal domain-like"/>
    <property type="match status" value="1"/>
</dbReference>
<feature type="binding site" evidence="18">
    <location>
        <position position="119"/>
    </location>
    <ligand>
        <name>K(+)</name>
        <dbReference type="ChEBI" id="CHEBI:29103"/>
    </ligand>
</feature>
<comment type="cofactor">
    <cofactor evidence="17">
        <name>Mg(2+)</name>
        <dbReference type="ChEBI" id="CHEBI:18420"/>
    </cofactor>
</comment>
<protein>
    <recommendedName>
        <fullName evidence="19">Bifunctional NAD(P)H-hydrate repair enzyme</fullName>
    </recommendedName>
    <alternativeName>
        <fullName evidence="19">Nicotinamide nucleotide repair protein</fullName>
    </alternativeName>
    <domain>
        <recommendedName>
            <fullName evidence="19">ADP-dependent (S)-NAD(P)H-hydrate dehydratase</fullName>
            <ecNumber evidence="19">4.2.1.136</ecNumber>
        </recommendedName>
        <alternativeName>
            <fullName evidence="19">ADP-dependent NAD(P)HX dehydratase</fullName>
        </alternativeName>
    </domain>
    <domain>
        <recommendedName>
            <fullName evidence="19">NAD(P)H-hydrate epimerase</fullName>
            <ecNumber evidence="19">5.1.99.6</ecNumber>
        </recommendedName>
    </domain>
</protein>
<organism evidence="22 23">
    <name type="scientific">Pseudaminobacter salicylatoxidans</name>
    <dbReference type="NCBI Taxonomy" id="93369"/>
    <lineage>
        <taxon>Bacteria</taxon>
        <taxon>Pseudomonadati</taxon>
        <taxon>Pseudomonadota</taxon>
        <taxon>Alphaproteobacteria</taxon>
        <taxon>Hyphomicrobiales</taxon>
        <taxon>Phyllobacteriaceae</taxon>
        <taxon>Pseudaminobacter</taxon>
    </lineage>
</organism>
<dbReference type="NCBIfam" id="TIGR00196">
    <property type="entry name" value="yjeF_cterm"/>
    <property type="match status" value="1"/>
</dbReference>
<dbReference type="PIRSF" id="PIRSF017184">
    <property type="entry name" value="Nnr"/>
    <property type="match status" value="1"/>
</dbReference>
<dbReference type="PANTHER" id="PTHR12592:SF0">
    <property type="entry name" value="ATP-DEPENDENT (S)-NAD(P)H-HYDRATE DEHYDRATASE"/>
    <property type="match status" value="1"/>
</dbReference>
<dbReference type="Proteomes" id="UP000245396">
    <property type="component" value="Unassembled WGS sequence"/>
</dbReference>
<comment type="catalytic activity">
    <reaction evidence="16 17 19">
        <text>(6S)-NADPHX + ADP = AMP + phosphate + NADPH + H(+)</text>
        <dbReference type="Rhea" id="RHEA:32235"/>
        <dbReference type="ChEBI" id="CHEBI:15378"/>
        <dbReference type="ChEBI" id="CHEBI:43474"/>
        <dbReference type="ChEBI" id="CHEBI:57783"/>
        <dbReference type="ChEBI" id="CHEBI:64076"/>
        <dbReference type="ChEBI" id="CHEBI:456215"/>
        <dbReference type="ChEBI" id="CHEBI:456216"/>
        <dbReference type="EC" id="4.2.1.136"/>
    </reaction>
</comment>
<feature type="binding site" evidence="17">
    <location>
        <position position="254"/>
    </location>
    <ligand>
        <name>(6S)-NADPHX</name>
        <dbReference type="ChEBI" id="CHEBI:64076"/>
    </ligand>
</feature>
<evidence type="ECO:0000256" key="18">
    <source>
        <dbReference type="HAMAP-Rule" id="MF_01966"/>
    </source>
</evidence>
<comment type="caution">
    <text evidence="22">The sequence shown here is derived from an EMBL/GenBank/DDBJ whole genome shotgun (WGS) entry which is preliminary data.</text>
</comment>
<comment type="similarity">
    <text evidence="18">Belongs to the NnrE/AIBP family.</text>
</comment>
<dbReference type="GO" id="GO:0110051">
    <property type="term" value="P:metabolite repair"/>
    <property type="evidence" value="ECO:0007669"/>
    <property type="project" value="TreeGrafter"/>
</dbReference>
<feature type="binding site" evidence="18">
    <location>
        <position position="152"/>
    </location>
    <ligand>
        <name>(6S)-NADPHX</name>
        <dbReference type="ChEBI" id="CHEBI:64076"/>
    </ligand>
</feature>
<evidence type="ECO:0000256" key="8">
    <source>
        <dbReference type="ARBA" id="ARBA00022857"/>
    </source>
</evidence>
<feature type="domain" description="YjeF N-terminal" evidence="21">
    <location>
        <begin position="11"/>
        <end position="209"/>
    </location>
</feature>
<evidence type="ECO:0000256" key="14">
    <source>
        <dbReference type="ARBA" id="ARBA00025153"/>
    </source>
</evidence>
<comment type="subunit">
    <text evidence="17">Homotetramer.</text>
</comment>
<dbReference type="GO" id="GO:0046872">
    <property type="term" value="F:metal ion binding"/>
    <property type="evidence" value="ECO:0007669"/>
    <property type="project" value="UniProtKB-UniRule"/>
</dbReference>
<dbReference type="Gene3D" id="3.40.1190.20">
    <property type="match status" value="1"/>
</dbReference>
<gene>
    <name evidence="18" type="primary">nnrE</name>
    <name evidence="17" type="synonym">nnrD</name>
    <name evidence="22" type="ORF">C7441_10272</name>
</gene>
<dbReference type="EC" id="5.1.99.6" evidence="19"/>
<evidence type="ECO:0000256" key="19">
    <source>
        <dbReference type="PIRNR" id="PIRNR017184"/>
    </source>
</evidence>
<keyword evidence="22" id="KW-0418">Kinase</keyword>
<feature type="binding site" evidence="17">
    <location>
        <begin position="413"/>
        <end position="417"/>
    </location>
    <ligand>
        <name>AMP</name>
        <dbReference type="ChEBI" id="CHEBI:456215"/>
    </ligand>
</feature>
<evidence type="ECO:0000256" key="3">
    <source>
        <dbReference type="ARBA" id="ARBA00006001"/>
    </source>
</evidence>
<dbReference type="STRING" id="1192868.GCA_000304395_01536"/>
<evidence type="ECO:0000256" key="17">
    <source>
        <dbReference type="HAMAP-Rule" id="MF_01965"/>
    </source>
</evidence>
<evidence type="ECO:0000313" key="22">
    <source>
        <dbReference type="EMBL" id="PWJ85630.1"/>
    </source>
</evidence>
<dbReference type="Gene3D" id="3.40.50.10260">
    <property type="entry name" value="YjeF N-terminal domain"/>
    <property type="match status" value="1"/>
</dbReference>
<proteinExistence type="inferred from homology"/>
<keyword evidence="13" id="KW-0511">Multifunctional enzyme</keyword>
<comment type="similarity">
    <text evidence="4 19">In the C-terminal section; belongs to the NnrD/CARKD family.</text>
</comment>
<feature type="binding site" evidence="18">
    <location>
        <position position="60"/>
    </location>
    <ligand>
        <name>K(+)</name>
        <dbReference type="ChEBI" id="CHEBI:29103"/>
    </ligand>
</feature>
<dbReference type="HAMAP" id="MF_01966">
    <property type="entry name" value="NADHX_epimerase"/>
    <property type="match status" value="1"/>
</dbReference>
<comment type="catalytic activity">
    <reaction evidence="2 18 19">
        <text>(6R)-NADPHX = (6S)-NADPHX</text>
        <dbReference type="Rhea" id="RHEA:32227"/>
        <dbReference type="ChEBI" id="CHEBI:64076"/>
        <dbReference type="ChEBI" id="CHEBI:64077"/>
        <dbReference type="EC" id="5.1.99.6"/>
    </reaction>
</comment>
<dbReference type="NCBIfam" id="TIGR00197">
    <property type="entry name" value="yjeF_nterm"/>
    <property type="match status" value="1"/>
</dbReference>
<dbReference type="Pfam" id="PF01256">
    <property type="entry name" value="Carb_kinase"/>
    <property type="match status" value="1"/>
</dbReference>
<dbReference type="SUPFAM" id="SSF53613">
    <property type="entry name" value="Ribokinase-like"/>
    <property type="match status" value="1"/>
</dbReference>
<keyword evidence="23" id="KW-1185">Reference proteome</keyword>
<evidence type="ECO:0000256" key="9">
    <source>
        <dbReference type="ARBA" id="ARBA00022958"/>
    </source>
</evidence>
<feature type="binding site" evidence="17">
    <location>
        <position position="443"/>
    </location>
    <ligand>
        <name>(6S)-NADPHX</name>
        <dbReference type="ChEBI" id="CHEBI:64076"/>
    </ligand>
</feature>
<dbReference type="InterPro" id="IPR029056">
    <property type="entry name" value="Ribokinase-like"/>
</dbReference>
<keyword evidence="11 18" id="KW-0413">Isomerase</keyword>
<feature type="binding site" evidence="17">
    <location>
        <position position="317"/>
    </location>
    <ligand>
        <name>(6S)-NADPHX</name>
        <dbReference type="ChEBI" id="CHEBI:64076"/>
    </ligand>
</feature>
<evidence type="ECO:0000256" key="6">
    <source>
        <dbReference type="ARBA" id="ARBA00022741"/>
    </source>
</evidence>
<dbReference type="RefSeq" id="WP_109611654.1">
    <property type="nucleotide sequence ID" value="NZ_QGGG01000002.1"/>
</dbReference>
<dbReference type="InterPro" id="IPR030677">
    <property type="entry name" value="Nnr"/>
</dbReference>
<dbReference type="GO" id="GO:0005524">
    <property type="term" value="F:ATP binding"/>
    <property type="evidence" value="ECO:0007669"/>
    <property type="project" value="UniProtKB-UniRule"/>
</dbReference>
<dbReference type="GO" id="GO:0016301">
    <property type="term" value="F:kinase activity"/>
    <property type="evidence" value="ECO:0007669"/>
    <property type="project" value="UniProtKB-KW"/>
</dbReference>
<dbReference type="Pfam" id="PF03853">
    <property type="entry name" value="YjeF_N"/>
    <property type="match status" value="1"/>
</dbReference>
<reference evidence="22 23" key="1">
    <citation type="submission" date="2018-05" db="EMBL/GenBank/DDBJ databases">
        <title>Genomic Encyclopedia of Type Strains, Phase IV (KMG-IV): sequencing the most valuable type-strain genomes for metagenomic binning, comparative biology and taxonomic classification.</title>
        <authorList>
            <person name="Goeker M."/>
        </authorList>
    </citation>
    <scope>NUCLEOTIDE SEQUENCE [LARGE SCALE GENOMIC DNA]</scope>
    <source>
        <strain evidence="22 23">DSM 6986</strain>
    </source>
</reference>
<evidence type="ECO:0000256" key="1">
    <source>
        <dbReference type="ARBA" id="ARBA00000013"/>
    </source>
</evidence>
<keyword evidence="10 17" id="KW-0520">NAD</keyword>
<evidence type="ECO:0000256" key="11">
    <source>
        <dbReference type="ARBA" id="ARBA00023235"/>
    </source>
</evidence>
<feature type="binding site" evidence="18">
    <location>
        <begin position="123"/>
        <end position="129"/>
    </location>
    <ligand>
        <name>(6S)-NADPHX</name>
        <dbReference type="ChEBI" id="CHEBI:64076"/>
    </ligand>
</feature>
<accession>A0A316C7C3</accession>